<evidence type="ECO:0000313" key="1">
    <source>
        <dbReference type="EMBL" id="XBP00033.1"/>
    </source>
</evidence>
<name>A0AAU7LDQ6_9BURK</name>
<proteinExistence type="predicted"/>
<sequence>MTTPIVIAGASVALCADVPRVVGPGAFDSLAFTPIRGVRVAGSLVLQYQTAAFHALGSAAPFQRRVARAPQTLQLELLRLVDPGQAMLRQAAGLDRPYSYRITLPRVGAHFFVARASSRSLSVGSATDLAGVTVALELESQIVEP</sequence>
<gene>
    <name evidence="1" type="ORF">ABFG95_06030</name>
</gene>
<dbReference type="KEGG" id="achh:ABFG95_06030"/>
<organism evidence="1">
    <name type="scientific">Achromobacter sp. HNDS-1</name>
    <dbReference type="NCBI Taxonomy" id="3151598"/>
    <lineage>
        <taxon>Bacteria</taxon>
        <taxon>Pseudomonadati</taxon>
        <taxon>Pseudomonadota</taxon>
        <taxon>Betaproteobacteria</taxon>
        <taxon>Burkholderiales</taxon>
        <taxon>Alcaligenaceae</taxon>
        <taxon>Achromobacter</taxon>
    </lineage>
</organism>
<dbReference type="EMBL" id="CP157584">
    <property type="protein sequence ID" value="XBP00033.1"/>
    <property type="molecule type" value="Genomic_DNA"/>
</dbReference>
<dbReference type="AlphaFoldDB" id="A0AAU7LDQ6"/>
<reference evidence="1" key="1">
    <citation type="submission" date="2024-05" db="EMBL/GenBank/DDBJ databases">
        <title>Transcriptome analysis of the degradation process of organic nitrogen by two heterotrophic nitrifying and aerobic denitrifying bacteria, Achromobacter sp. HNDS-1 and Enterobacter sp. HNDS-6.</title>
        <authorList>
            <person name="Huang Y."/>
        </authorList>
    </citation>
    <scope>NUCLEOTIDE SEQUENCE</scope>
    <source>
        <strain evidence="1">HNDS-1</strain>
    </source>
</reference>
<accession>A0AAU7LDQ6</accession>
<protein>
    <submittedName>
        <fullName evidence="1">Uncharacterized protein</fullName>
    </submittedName>
</protein>
<dbReference type="RefSeq" id="WP_348995577.1">
    <property type="nucleotide sequence ID" value="NZ_CP157584.1"/>
</dbReference>